<keyword evidence="1" id="KW-0521">NADP</keyword>
<dbReference type="InterPro" id="IPR013154">
    <property type="entry name" value="ADH-like_N"/>
</dbReference>
<protein>
    <submittedName>
        <fullName evidence="3">Quinone oxidoreductase</fullName>
    </submittedName>
</protein>
<dbReference type="EMBL" id="CABVQS010000027">
    <property type="protein sequence ID" value="VWD51913.1"/>
    <property type="molecule type" value="Genomic_DNA"/>
</dbReference>
<dbReference type="AlphaFoldDB" id="A0A6P3AZ60"/>
<dbReference type="InterPro" id="IPR011032">
    <property type="entry name" value="GroES-like_sf"/>
</dbReference>
<feature type="domain" description="Enoyl reductase (ER)" evidence="2">
    <location>
        <begin position="11"/>
        <end position="325"/>
    </location>
</feature>
<dbReference type="SUPFAM" id="SSF51735">
    <property type="entry name" value="NAD(P)-binding Rossmann-fold domains"/>
    <property type="match status" value="1"/>
</dbReference>
<accession>A0A6P3AZ60</accession>
<sequence length="337" mass="35790">MQAAFYERHGAARDVLTVGEWPMPEPGPNEVRVRIHVSGLNPTDVKARTGFSSALPYPRIIPHQDGAGVIDAIGINVSPERVGERVWVYEAQYGRATGTAAEYVVVPSSHAVRLPDHASFDVGASLGIPALTAHRCLFADGSLTGRRVLVHGGAGVVGTAAILLAKWAGAWVAASVTNAEQATVAKENGADLVVDRHAADVATRILDATGGIGVDRIVDVHLKSNLEMDLACVSQGGVISSYAMTHATDELSVPLLRAMMHGCVLRFVYIYHVPDDAKQQAVRDVVACVAAGAYSPRIGMKVPLESIVDAHEALESGRVIGKVLVHNRFDASDHCRH</sequence>
<evidence type="ECO:0000259" key="2">
    <source>
        <dbReference type="SMART" id="SM00829"/>
    </source>
</evidence>
<organism evidence="3 4">
    <name type="scientific">Burkholderia contaminans</name>
    <dbReference type="NCBI Taxonomy" id="488447"/>
    <lineage>
        <taxon>Bacteria</taxon>
        <taxon>Pseudomonadati</taxon>
        <taxon>Pseudomonadota</taxon>
        <taxon>Betaproteobacteria</taxon>
        <taxon>Burkholderiales</taxon>
        <taxon>Burkholderiaceae</taxon>
        <taxon>Burkholderia</taxon>
        <taxon>Burkholderia cepacia complex</taxon>
    </lineage>
</organism>
<dbReference type="Pfam" id="PF00107">
    <property type="entry name" value="ADH_zinc_N"/>
    <property type="match status" value="1"/>
</dbReference>
<evidence type="ECO:0000313" key="3">
    <source>
        <dbReference type="EMBL" id="VWD51913.1"/>
    </source>
</evidence>
<dbReference type="GO" id="GO:0016491">
    <property type="term" value="F:oxidoreductase activity"/>
    <property type="evidence" value="ECO:0007669"/>
    <property type="project" value="InterPro"/>
</dbReference>
<dbReference type="SMART" id="SM00829">
    <property type="entry name" value="PKS_ER"/>
    <property type="match status" value="1"/>
</dbReference>
<dbReference type="InterPro" id="IPR020843">
    <property type="entry name" value="ER"/>
</dbReference>
<evidence type="ECO:0000313" key="4">
    <source>
        <dbReference type="Proteomes" id="UP000494109"/>
    </source>
</evidence>
<dbReference type="CDD" id="cd08253">
    <property type="entry name" value="zeta_crystallin"/>
    <property type="match status" value="1"/>
</dbReference>
<dbReference type="Proteomes" id="UP000494109">
    <property type="component" value="Unassembled WGS sequence"/>
</dbReference>
<name>A0A6P3AZ60_9BURK</name>
<gene>
    <name evidence="3" type="ORF">BCO71033_05430</name>
</gene>
<dbReference type="InterPro" id="IPR051603">
    <property type="entry name" value="Zinc-ADH_QOR/CCCR"/>
</dbReference>
<dbReference type="SUPFAM" id="SSF50129">
    <property type="entry name" value="GroES-like"/>
    <property type="match status" value="1"/>
</dbReference>
<dbReference type="Gene3D" id="3.90.180.10">
    <property type="entry name" value="Medium-chain alcohol dehydrogenases, catalytic domain"/>
    <property type="match status" value="1"/>
</dbReference>
<dbReference type="RefSeq" id="WP_069250697.1">
    <property type="nucleotide sequence ID" value="NZ_CABVQS010000027.1"/>
</dbReference>
<evidence type="ECO:0000256" key="1">
    <source>
        <dbReference type="ARBA" id="ARBA00022857"/>
    </source>
</evidence>
<reference evidence="3 4" key="1">
    <citation type="submission" date="2019-09" db="EMBL/GenBank/DDBJ databases">
        <authorList>
            <person name="Depoorter E."/>
        </authorList>
    </citation>
    <scope>NUCLEOTIDE SEQUENCE [LARGE SCALE GENOMIC DNA]</scope>
    <source>
        <strain evidence="3">R-71033</strain>
    </source>
</reference>
<proteinExistence type="predicted"/>
<dbReference type="InterPro" id="IPR013149">
    <property type="entry name" value="ADH-like_C"/>
</dbReference>
<dbReference type="InterPro" id="IPR036291">
    <property type="entry name" value="NAD(P)-bd_dom_sf"/>
</dbReference>
<dbReference type="Gene3D" id="3.40.50.720">
    <property type="entry name" value="NAD(P)-binding Rossmann-like Domain"/>
    <property type="match status" value="1"/>
</dbReference>
<dbReference type="PANTHER" id="PTHR44154">
    <property type="entry name" value="QUINONE OXIDOREDUCTASE"/>
    <property type="match status" value="1"/>
</dbReference>
<dbReference type="PANTHER" id="PTHR44154:SF1">
    <property type="entry name" value="QUINONE OXIDOREDUCTASE"/>
    <property type="match status" value="1"/>
</dbReference>
<dbReference type="Pfam" id="PF08240">
    <property type="entry name" value="ADH_N"/>
    <property type="match status" value="1"/>
</dbReference>